<keyword evidence="4" id="KW-1185">Reference proteome</keyword>
<dbReference type="Pfam" id="PF23598">
    <property type="entry name" value="LRR_14"/>
    <property type="match status" value="1"/>
</dbReference>
<sequence length="1023" mass="113431">MCRVRPFLDARSLMKGNPALKSIDQALDAAKVHVAVVSKRYTESKYCLNELVAMMRSGKPVIPVFYDVEPVDLRWVENGPFAEAFLKHKSRGRTQKNLQEWTDALGALAGTTGFCLADFKRDEAKLKREVVNEVARLTPSNDPVDVEPYRVGLQPRANACIQMSDNMGAGTGILGLVGMGGVGKTTLAREIYNHFVAEKKFRNMTFLEIHRYSSTSDVEVTSTWVKKLQKQLLWDLLRVQTSTSNDYSSWFRKVASVGPVLIVVDNVHKLNQFEALVPFVSDLHPGSRIIVTSRDRSVFNNVAGRTKVEHCLYDVSTLDVEESSMLFNWHAFQAYEAPKELKGVANDVVEGCGGLPLALKVIGSSLFDVRCDEDWKAIWLEALHALRQNPNVKGVLKWSYEHLSKPEKHMFLDIACLFCNRRVEDALAYWRSCLNCTSCGGVQTPHTSLRSLINKNLVSFDCGRTAFKVHDLLIDLGQEIGEKAKKHFVNGTVAEASIMTKQGTKKTLALSLVGSRKRKFEIEDFASMPNLHFLELPDGCIVNGDFRRISTKIRWLRWRGILMETIPVGLDVSCLTSLDFSMSTNLASLWTESQGKLKGFPNLLSLNLSHCTSITKLRDCIGQSLHLQVLDLEGCTKLKMLPTSIGKLQELETLQLESCSSLKVLPESIGQASRLQRVDLGGCTKLKKLPESIGLLQQLQSLYLRGCTSLTAIPDSIGALSNLEVLFALGCISLVKLPPSIGLCSSLRSLGVEASAECKTSSDGHIGEAWSRLYDLYLIKCGGFGSLLAYGAFKSLKFLTLEDSTITELPESFGLLMGLQFLTIQACKRLQCLPNSIGDLKLLRFLKLRCCDNLKRLPKTLGGLTSLENVDIDRCSIRKLPRSIGQLSGLRSLEMEECKNLQKLPTSIRNLKGLRRIMLRNCGSIEAMGALTTLQGLPMWGTTSITELRASLRLVSTLVAYGDNLREFYESKYTGFVGTSQVLEEDESGFLKAYHDESSGVTCLVRGVYEKQVSSAVLQVVGV</sequence>
<evidence type="ECO:0000313" key="3">
    <source>
        <dbReference type="EMBL" id="KAG0583308.1"/>
    </source>
</evidence>
<dbReference type="SUPFAM" id="SSF52047">
    <property type="entry name" value="RNI-like"/>
    <property type="match status" value="1"/>
</dbReference>
<dbReference type="SMART" id="SM00255">
    <property type="entry name" value="TIR"/>
    <property type="match status" value="1"/>
</dbReference>
<dbReference type="InterPro" id="IPR035897">
    <property type="entry name" value="Toll_tir_struct_dom_sf"/>
</dbReference>
<organism evidence="3 4">
    <name type="scientific">Ceratodon purpureus</name>
    <name type="common">Fire moss</name>
    <name type="synonym">Dicranum purpureum</name>
    <dbReference type="NCBI Taxonomy" id="3225"/>
    <lineage>
        <taxon>Eukaryota</taxon>
        <taxon>Viridiplantae</taxon>
        <taxon>Streptophyta</taxon>
        <taxon>Embryophyta</taxon>
        <taxon>Bryophyta</taxon>
        <taxon>Bryophytina</taxon>
        <taxon>Bryopsida</taxon>
        <taxon>Dicranidae</taxon>
        <taxon>Pseudoditrichales</taxon>
        <taxon>Ditrichaceae</taxon>
        <taxon>Ceratodon</taxon>
    </lineage>
</organism>
<dbReference type="PANTHER" id="PTHR11017:SF579">
    <property type="entry name" value="TIR DOMAIN-CONTAINING PROTEIN"/>
    <property type="match status" value="1"/>
</dbReference>
<dbReference type="SUPFAM" id="SSF52540">
    <property type="entry name" value="P-loop containing nucleoside triphosphate hydrolases"/>
    <property type="match status" value="1"/>
</dbReference>
<dbReference type="InterPro" id="IPR032675">
    <property type="entry name" value="LRR_dom_sf"/>
</dbReference>
<keyword evidence="1" id="KW-0677">Repeat</keyword>
<dbReference type="Gene3D" id="1.10.8.430">
    <property type="entry name" value="Helical domain of apoptotic protease-activating factors"/>
    <property type="match status" value="1"/>
</dbReference>
<accession>A0A8T0IL80</accession>
<feature type="domain" description="TIR" evidence="2">
    <location>
        <begin position="1"/>
        <end position="138"/>
    </location>
</feature>
<dbReference type="GO" id="GO:0006952">
    <property type="term" value="P:defense response"/>
    <property type="evidence" value="ECO:0007669"/>
    <property type="project" value="UniProtKB-KW"/>
</dbReference>
<dbReference type="AlphaFoldDB" id="A0A8T0IL80"/>
<dbReference type="PROSITE" id="PS50104">
    <property type="entry name" value="TIR"/>
    <property type="match status" value="1"/>
</dbReference>
<dbReference type="InterPro" id="IPR044974">
    <property type="entry name" value="Disease_R_plants"/>
</dbReference>
<dbReference type="GO" id="GO:0051707">
    <property type="term" value="P:response to other organism"/>
    <property type="evidence" value="ECO:0007669"/>
    <property type="project" value="UniProtKB-ARBA"/>
</dbReference>
<dbReference type="PRINTS" id="PR00364">
    <property type="entry name" value="DISEASERSIST"/>
</dbReference>
<dbReference type="Gene3D" id="3.40.50.10140">
    <property type="entry name" value="Toll/interleukin-1 receptor homology (TIR) domain"/>
    <property type="match status" value="1"/>
</dbReference>
<dbReference type="InterPro" id="IPR002182">
    <property type="entry name" value="NB-ARC"/>
</dbReference>
<dbReference type="InterPro" id="IPR042197">
    <property type="entry name" value="Apaf_helical"/>
</dbReference>
<dbReference type="SUPFAM" id="SSF52200">
    <property type="entry name" value="Toll/Interleukin receptor TIR domain"/>
    <property type="match status" value="1"/>
</dbReference>
<dbReference type="Pfam" id="PF01582">
    <property type="entry name" value="TIR"/>
    <property type="match status" value="1"/>
</dbReference>
<dbReference type="GO" id="GO:0007165">
    <property type="term" value="P:signal transduction"/>
    <property type="evidence" value="ECO:0007669"/>
    <property type="project" value="InterPro"/>
</dbReference>
<dbReference type="Pfam" id="PF00931">
    <property type="entry name" value="NB-ARC"/>
    <property type="match status" value="1"/>
</dbReference>
<dbReference type="InterPro" id="IPR027417">
    <property type="entry name" value="P-loop_NTPase"/>
</dbReference>
<dbReference type="Gene3D" id="3.80.10.10">
    <property type="entry name" value="Ribonuclease Inhibitor"/>
    <property type="match status" value="3"/>
</dbReference>
<dbReference type="EMBL" id="CM026423">
    <property type="protein sequence ID" value="KAG0583308.1"/>
    <property type="molecule type" value="Genomic_DNA"/>
</dbReference>
<dbReference type="Gene3D" id="3.40.50.300">
    <property type="entry name" value="P-loop containing nucleotide triphosphate hydrolases"/>
    <property type="match status" value="1"/>
</dbReference>
<dbReference type="InterPro" id="IPR000157">
    <property type="entry name" value="TIR_dom"/>
</dbReference>
<dbReference type="InterPro" id="IPR055414">
    <property type="entry name" value="LRR_R13L4/SHOC2-like"/>
</dbReference>
<protein>
    <recommendedName>
        <fullName evidence="2">TIR domain-containing protein</fullName>
    </recommendedName>
</protein>
<dbReference type="PANTHER" id="PTHR11017">
    <property type="entry name" value="LEUCINE-RICH REPEAT-CONTAINING PROTEIN"/>
    <property type="match status" value="1"/>
</dbReference>
<reference evidence="3" key="1">
    <citation type="submission" date="2020-06" db="EMBL/GenBank/DDBJ databases">
        <title>WGS assembly of Ceratodon purpureus strain R40.</title>
        <authorList>
            <person name="Carey S.B."/>
            <person name="Jenkins J."/>
            <person name="Shu S."/>
            <person name="Lovell J.T."/>
            <person name="Sreedasyam A."/>
            <person name="Maumus F."/>
            <person name="Tiley G.P."/>
            <person name="Fernandez-Pozo N."/>
            <person name="Barry K."/>
            <person name="Chen C."/>
            <person name="Wang M."/>
            <person name="Lipzen A."/>
            <person name="Daum C."/>
            <person name="Saski C.A."/>
            <person name="Payton A.C."/>
            <person name="Mcbreen J.C."/>
            <person name="Conrad R.E."/>
            <person name="Kollar L.M."/>
            <person name="Olsson S."/>
            <person name="Huttunen S."/>
            <person name="Landis J.B."/>
            <person name="Wickett N.J."/>
            <person name="Johnson M.G."/>
            <person name="Rensing S.A."/>
            <person name="Grimwood J."/>
            <person name="Schmutz J."/>
            <person name="Mcdaniel S.F."/>
        </authorList>
    </citation>
    <scope>NUCLEOTIDE SEQUENCE</scope>
    <source>
        <strain evidence="3">R40</strain>
    </source>
</reference>
<dbReference type="SUPFAM" id="SSF52058">
    <property type="entry name" value="L domain-like"/>
    <property type="match status" value="1"/>
</dbReference>
<comment type="caution">
    <text evidence="3">The sequence shown here is derived from an EMBL/GenBank/DDBJ whole genome shotgun (WGS) entry which is preliminary data.</text>
</comment>
<proteinExistence type="predicted"/>
<dbReference type="GO" id="GO:0043531">
    <property type="term" value="F:ADP binding"/>
    <property type="evidence" value="ECO:0007669"/>
    <property type="project" value="InterPro"/>
</dbReference>
<evidence type="ECO:0000259" key="2">
    <source>
        <dbReference type="PROSITE" id="PS50104"/>
    </source>
</evidence>
<gene>
    <name evidence="3" type="ORF">KC19_3G125600</name>
</gene>
<evidence type="ECO:0000313" key="4">
    <source>
        <dbReference type="Proteomes" id="UP000822688"/>
    </source>
</evidence>
<name>A0A8T0IL80_CERPU</name>
<dbReference type="Proteomes" id="UP000822688">
    <property type="component" value="Chromosome 3"/>
</dbReference>
<evidence type="ECO:0000256" key="1">
    <source>
        <dbReference type="ARBA" id="ARBA00022737"/>
    </source>
</evidence>